<evidence type="ECO:0000256" key="3">
    <source>
        <dbReference type="ARBA" id="ARBA00022692"/>
    </source>
</evidence>
<keyword evidence="6 7" id="KW-0472">Membrane</keyword>
<dbReference type="Proteomes" id="UP001484239">
    <property type="component" value="Unassembled WGS sequence"/>
</dbReference>
<dbReference type="EMBL" id="JBBHLI010000007">
    <property type="protein sequence ID" value="MEK9501820.1"/>
    <property type="molecule type" value="Genomic_DNA"/>
</dbReference>
<sequence length="174" mass="18519">MTAWIVRLGAADERLLRALLIRRRPLLDRIMRGITHLADAPVAIALTLILAFGAVPSLQAAGIRAAWVLALSHLGVEILKRVFTRERPRMGTGMAWLVTVPDRFSFPSGHATAAMSVALPLALALPPAGATCVMAVAFLVGLSRCYLGVHYPGDVAAGWTLSLLMHALVVALAL</sequence>
<organism evidence="9 10">
    <name type="scientific">Gaopeijia maritima</name>
    <dbReference type="NCBI Taxonomy" id="3119007"/>
    <lineage>
        <taxon>Bacteria</taxon>
        <taxon>Pseudomonadati</taxon>
        <taxon>Gemmatimonadota</taxon>
        <taxon>Longimicrobiia</taxon>
        <taxon>Gaopeijiales</taxon>
        <taxon>Gaopeijiaceae</taxon>
        <taxon>Gaopeijia</taxon>
    </lineage>
</organism>
<accession>A0ABU9ED12</accession>
<dbReference type="InterPro" id="IPR036938">
    <property type="entry name" value="PAP2/HPO_sf"/>
</dbReference>
<evidence type="ECO:0000313" key="10">
    <source>
        <dbReference type="Proteomes" id="UP001484239"/>
    </source>
</evidence>
<evidence type="ECO:0000256" key="2">
    <source>
        <dbReference type="ARBA" id="ARBA00022475"/>
    </source>
</evidence>
<dbReference type="Gene3D" id="1.20.144.10">
    <property type="entry name" value="Phosphatidic acid phosphatase type 2/haloperoxidase"/>
    <property type="match status" value="1"/>
</dbReference>
<feature type="transmembrane region" description="Helical" evidence="7">
    <location>
        <begin position="117"/>
        <end position="143"/>
    </location>
</feature>
<evidence type="ECO:0000256" key="6">
    <source>
        <dbReference type="ARBA" id="ARBA00023136"/>
    </source>
</evidence>
<comment type="caution">
    <text evidence="9">The sequence shown here is derived from an EMBL/GenBank/DDBJ whole genome shotgun (WGS) entry which is preliminary data.</text>
</comment>
<dbReference type="SMART" id="SM00014">
    <property type="entry name" value="acidPPc"/>
    <property type="match status" value="1"/>
</dbReference>
<keyword evidence="4" id="KW-0378">Hydrolase</keyword>
<evidence type="ECO:0000256" key="1">
    <source>
        <dbReference type="ARBA" id="ARBA00004651"/>
    </source>
</evidence>
<feature type="transmembrane region" description="Helical" evidence="7">
    <location>
        <begin position="155"/>
        <end position="173"/>
    </location>
</feature>
<evidence type="ECO:0000256" key="7">
    <source>
        <dbReference type="SAM" id="Phobius"/>
    </source>
</evidence>
<name>A0ABU9ED12_9BACT</name>
<reference evidence="9 10" key="1">
    <citation type="submission" date="2024-02" db="EMBL/GenBank/DDBJ databases">
        <title>A novel Gemmatimonadota bacterium.</title>
        <authorList>
            <person name="Du Z.-J."/>
            <person name="Ye Y.-Q."/>
        </authorList>
    </citation>
    <scope>NUCLEOTIDE SEQUENCE [LARGE SCALE GENOMIC DNA]</scope>
    <source>
        <strain evidence="9 10">DH-20</strain>
    </source>
</reference>
<evidence type="ECO:0000313" key="9">
    <source>
        <dbReference type="EMBL" id="MEK9501820.1"/>
    </source>
</evidence>
<evidence type="ECO:0000256" key="5">
    <source>
        <dbReference type="ARBA" id="ARBA00022989"/>
    </source>
</evidence>
<evidence type="ECO:0000259" key="8">
    <source>
        <dbReference type="SMART" id="SM00014"/>
    </source>
</evidence>
<keyword evidence="2" id="KW-1003">Cell membrane</keyword>
<protein>
    <submittedName>
        <fullName evidence="9">Phosphatase PAP2 family protein</fullName>
    </submittedName>
</protein>
<dbReference type="PANTHER" id="PTHR14969">
    <property type="entry name" value="SPHINGOSINE-1-PHOSPHATE PHOSPHOHYDROLASE"/>
    <property type="match status" value="1"/>
</dbReference>
<keyword evidence="3 7" id="KW-0812">Transmembrane</keyword>
<evidence type="ECO:0000256" key="4">
    <source>
        <dbReference type="ARBA" id="ARBA00022801"/>
    </source>
</evidence>
<proteinExistence type="predicted"/>
<comment type="subcellular location">
    <subcellularLocation>
        <location evidence="1">Cell membrane</location>
        <topology evidence="1">Multi-pass membrane protein</topology>
    </subcellularLocation>
</comment>
<dbReference type="RefSeq" id="WP_405278880.1">
    <property type="nucleotide sequence ID" value="NZ_CP144380.1"/>
</dbReference>
<gene>
    <name evidence="9" type="ORF">WI372_12585</name>
</gene>
<dbReference type="Pfam" id="PF01569">
    <property type="entry name" value="PAP2"/>
    <property type="match status" value="1"/>
</dbReference>
<feature type="domain" description="Phosphatidic acid phosphatase type 2/haloperoxidase" evidence="8">
    <location>
        <begin position="61"/>
        <end position="170"/>
    </location>
</feature>
<keyword evidence="10" id="KW-1185">Reference proteome</keyword>
<feature type="transmembrane region" description="Helical" evidence="7">
    <location>
        <begin position="33"/>
        <end position="55"/>
    </location>
</feature>
<feature type="transmembrane region" description="Helical" evidence="7">
    <location>
        <begin position="61"/>
        <end position="79"/>
    </location>
</feature>
<dbReference type="SUPFAM" id="SSF48317">
    <property type="entry name" value="Acid phosphatase/Vanadium-dependent haloperoxidase"/>
    <property type="match status" value="1"/>
</dbReference>
<dbReference type="PANTHER" id="PTHR14969:SF62">
    <property type="entry name" value="DECAPRENYLPHOSPHORYL-5-PHOSPHORIBOSE PHOSPHATASE RV3807C-RELATED"/>
    <property type="match status" value="1"/>
</dbReference>
<keyword evidence="5 7" id="KW-1133">Transmembrane helix</keyword>
<dbReference type="InterPro" id="IPR000326">
    <property type="entry name" value="PAP2/HPO"/>
</dbReference>